<evidence type="ECO:0000259" key="4">
    <source>
        <dbReference type="PROSITE" id="PS50987"/>
    </source>
</evidence>
<keyword evidence="2" id="KW-0238">DNA-binding</keyword>
<evidence type="ECO:0000256" key="3">
    <source>
        <dbReference type="ARBA" id="ARBA00023163"/>
    </source>
</evidence>
<keyword evidence="3" id="KW-0804">Transcription</keyword>
<dbReference type="EMBL" id="BOOU01000032">
    <property type="protein sequence ID" value="GII77146.1"/>
    <property type="molecule type" value="Genomic_DNA"/>
</dbReference>
<dbReference type="GO" id="GO:0003677">
    <property type="term" value="F:DNA binding"/>
    <property type="evidence" value="ECO:0007669"/>
    <property type="project" value="UniProtKB-KW"/>
</dbReference>
<dbReference type="Gene3D" id="1.10.10.10">
    <property type="entry name" value="Winged helix-like DNA-binding domain superfamily/Winged helix DNA-binding domain"/>
    <property type="match status" value="1"/>
</dbReference>
<organism evidence="5 6">
    <name type="scientific">Sphaerisporangium rufum</name>
    <dbReference type="NCBI Taxonomy" id="1381558"/>
    <lineage>
        <taxon>Bacteria</taxon>
        <taxon>Bacillati</taxon>
        <taxon>Actinomycetota</taxon>
        <taxon>Actinomycetes</taxon>
        <taxon>Streptosporangiales</taxon>
        <taxon>Streptosporangiaceae</taxon>
        <taxon>Sphaerisporangium</taxon>
    </lineage>
</organism>
<dbReference type="SMART" id="SM00418">
    <property type="entry name" value="HTH_ARSR"/>
    <property type="match status" value="1"/>
</dbReference>
<dbReference type="PROSITE" id="PS50987">
    <property type="entry name" value="HTH_ARSR_2"/>
    <property type="match status" value="1"/>
</dbReference>
<dbReference type="AlphaFoldDB" id="A0A919R2D9"/>
<evidence type="ECO:0000313" key="6">
    <source>
        <dbReference type="Proteomes" id="UP000655287"/>
    </source>
</evidence>
<dbReference type="Pfam" id="PF01022">
    <property type="entry name" value="HTH_5"/>
    <property type="match status" value="1"/>
</dbReference>
<proteinExistence type="predicted"/>
<dbReference type="InterPro" id="IPR036388">
    <property type="entry name" value="WH-like_DNA-bd_sf"/>
</dbReference>
<dbReference type="PANTHER" id="PTHR43132:SF6">
    <property type="entry name" value="HTH-TYPE TRANSCRIPTIONAL REPRESSOR CZRA"/>
    <property type="match status" value="1"/>
</dbReference>
<evidence type="ECO:0000256" key="1">
    <source>
        <dbReference type="ARBA" id="ARBA00023015"/>
    </source>
</evidence>
<evidence type="ECO:0000313" key="5">
    <source>
        <dbReference type="EMBL" id="GII77146.1"/>
    </source>
</evidence>
<dbReference type="RefSeq" id="WP_203983906.1">
    <property type="nucleotide sequence ID" value="NZ_BOOU01000032.1"/>
</dbReference>
<dbReference type="CDD" id="cd00090">
    <property type="entry name" value="HTH_ARSR"/>
    <property type="match status" value="1"/>
</dbReference>
<dbReference type="InterPro" id="IPR011991">
    <property type="entry name" value="ArsR-like_HTH"/>
</dbReference>
<dbReference type="InterPro" id="IPR001845">
    <property type="entry name" value="HTH_ArsR_DNA-bd_dom"/>
</dbReference>
<evidence type="ECO:0000256" key="2">
    <source>
        <dbReference type="ARBA" id="ARBA00023125"/>
    </source>
</evidence>
<keyword evidence="6" id="KW-1185">Reference proteome</keyword>
<accession>A0A919R2D9</accession>
<dbReference type="Proteomes" id="UP000655287">
    <property type="component" value="Unassembled WGS sequence"/>
</dbReference>
<sequence>MLTFRLDITDLAATSFACSALHEAALSLRMWTHPGYYAEQADWFRRMRADFATLDTELLCALVGVRRWIPDFLTPRPSTPWPDFHQELGVLRRTPPEAVVPDLERTFEPEGAVPEPLRRHLGDPAELLERIADALEAYWARCLAPAWWPRARSVLEADIVYRARVLARSGAQGLFADLDPRLSWSDGTLTVRYSYGFGGERRADVAGRGLVLAPTMFARGAVTSIDPAGPPMIIYPARGRATMSETGPPRPPGTLERLLGTPRARLLVLLEHPASTTELAYRLGVTPGAVSQHLAVLRDARLVTRARHGRSVLYGRSALGDELCR</sequence>
<dbReference type="InterPro" id="IPR051011">
    <property type="entry name" value="Metal_resp_trans_reg"/>
</dbReference>
<protein>
    <submittedName>
        <fullName evidence="5">Transcriptional regulator</fullName>
    </submittedName>
</protein>
<dbReference type="InterPro" id="IPR036390">
    <property type="entry name" value="WH_DNA-bd_sf"/>
</dbReference>
<reference evidence="5" key="1">
    <citation type="submission" date="2021-01" db="EMBL/GenBank/DDBJ databases">
        <title>Whole genome shotgun sequence of Sphaerisporangium rufum NBRC 109079.</title>
        <authorList>
            <person name="Komaki H."/>
            <person name="Tamura T."/>
        </authorList>
    </citation>
    <scope>NUCLEOTIDE SEQUENCE</scope>
    <source>
        <strain evidence="5">NBRC 109079</strain>
    </source>
</reference>
<gene>
    <name evidence="5" type="ORF">Sru01_21280</name>
</gene>
<name>A0A919R2D9_9ACTN</name>
<dbReference type="PANTHER" id="PTHR43132">
    <property type="entry name" value="ARSENICAL RESISTANCE OPERON REPRESSOR ARSR-RELATED"/>
    <property type="match status" value="1"/>
</dbReference>
<dbReference type="SUPFAM" id="SSF46785">
    <property type="entry name" value="Winged helix' DNA-binding domain"/>
    <property type="match status" value="1"/>
</dbReference>
<dbReference type="GO" id="GO:0003700">
    <property type="term" value="F:DNA-binding transcription factor activity"/>
    <property type="evidence" value="ECO:0007669"/>
    <property type="project" value="InterPro"/>
</dbReference>
<comment type="caution">
    <text evidence="5">The sequence shown here is derived from an EMBL/GenBank/DDBJ whole genome shotgun (WGS) entry which is preliminary data.</text>
</comment>
<feature type="domain" description="HTH arsR-type" evidence="4">
    <location>
        <begin position="243"/>
        <end position="325"/>
    </location>
</feature>
<keyword evidence="1" id="KW-0805">Transcription regulation</keyword>